<dbReference type="InterPro" id="IPR021109">
    <property type="entry name" value="Peptidase_aspartic_dom_sf"/>
</dbReference>
<dbReference type="Proteomes" id="UP000887565">
    <property type="component" value="Unplaced"/>
</dbReference>
<reference evidence="2" key="1">
    <citation type="submission" date="2022-11" db="UniProtKB">
        <authorList>
            <consortium name="WormBaseParasite"/>
        </authorList>
    </citation>
    <scope>IDENTIFICATION</scope>
</reference>
<proteinExistence type="predicted"/>
<sequence>MIHLGSVMHSAAASYQCTFCVIHLNGKDCYTSSIVDSGAEVSLLLHSLCTKWIGVPLSKSNAQLFSYNNTEIAGLKGQFTATIEYNGRRAKVTLLALDMIKVVTWGTDTIEVLQLVIDGATQQINFVQPIDSMPPAAAVQLVQSMPAASHRYLSDIAHDFPKLRADGMGKFLDFEHCIMLMDDAIPVARPVRQVPMARHAAVEKEVE</sequence>
<dbReference type="CDD" id="cd00303">
    <property type="entry name" value="retropepsin_like"/>
    <property type="match status" value="1"/>
</dbReference>
<dbReference type="SUPFAM" id="SSF50630">
    <property type="entry name" value="Acid proteases"/>
    <property type="match status" value="1"/>
</dbReference>
<organism evidence="1 2">
    <name type="scientific">Romanomermis culicivorax</name>
    <name type="common">Nematode worm</name>
    <dbReference type="NCBI Taxonomy" id="13658"/>
    <lineage>
        <taxon>Eukaryota</taxon>
        <taxon>Metazoa</taxon>
        <taxon>Ecdysozoa</taxon>
        <taxon>Nematoda</taxon>
        <taxon>Enoplea</taxon>
        <taxon>Dorylaimia</taxon>
        <taxon>Mermithida</taxon>
        <taxon>Mermithoidea</taxon>
        <taxon>Mermithidae</taxon>
        <taxon>Romanomermis</taxon>
    </lineage>
</organism>
<evidence type="ECO:0000313" key="2">
    <source>
        <dbReference type="WBParaSite" id="nRc.2.0.1.t01637-RA"/>
    </source>
</evidence>
<dbReference type="AlphaFoldDB" id="A0A915HI03"/>
<accession>A0A915HI03</accession>
<dbReference type="WBParaSite" id="nRc.2.0.1.t01637-RA">
    <property type="protein sequence ID" value="nRc.2.0.1.t01637-RA"/>
    <property type="gene ID" value="nRc.2.0.1.g01637"/>
</dbReference>
<protein>
    <submittedName>
        <fullName evidence="2">Peptidase A2 domain-containing protein</fullName>
    </submittedName>
</protein>
<keyword evidence="1" id="KW-1185">Reference proteome</keyword>
<name>A0A915HI03_ROMCU</name>
<evidence type="ECO:0000313" key="1">
    <source>
        <dbReference type="Proteomes" id="UP000887565"/>
    </source>
</evidence>